<dbReference type="RefSeq" id="WP_017400788.1">
    <property type="nucleotide sequence ID" value="NZ_CP027365.1"/>
</dbReference>
<keyword evidence="1" id="KW-0812">Transmembrane</keyword>
<sequence length="345" mass="39817">MALDQIWKQQLSLVTYGNEYLSHDLPFSRWLHHSIFQQHIFSFRNLHTQHLLAQHFQIWLEGLKKRGVYRLSLHSSNLLIDEKNPNANVELLPFAHFIVSHEHQKKTAWIFGKELAEWYIAENDFEAPAGQRLDKRHETFWSYELPGRLSKLVDIDLQDANWDEIHQFIEQELFRTQFAQGYVEPANRHLPYYGVSEPASQVASDSISLQYLALIPTDYSADIAHELLHRVTALSEFVEYKRKHPFDEQGTTLTPEEQINLRHFSQKIDDLLSKLIVKVANHYKSAQLTYVEPAATPLDSPAATLAQPVRKEKVPAGTHKAGMGNVIKLLLLTIVICVVAYYFGL</sequence>
<dbReference type="Proteomes" id="UP000262257">
    <property type="component" value="Unassembled WGS sequence"/>
</dbReference>
<dbReference type="AlphaFoldDB" id="A0A3D3FZG4"/>
<keyword evidence="1" id="KW-0472">Membrane</keyword>
<reference evidence="2 4" key="1">
    <citation type="journal article" date="2018" name="Nat. Biotechnol.">
        <title>A standardized bacterial taxonomy based on genome phylogeny substantially revises the tree of life.</title>
        <authorList>
            <person name="Parks D.H."/>
            <person name="Chuvochina M."/>
            <person name="Waite D.W."/>
            <person name="Rinke C."/>
            <person name="Skarshewski A."/>
            <person name="Chaumeil P.A."/>
            <person name="Hugenholtz P."/>
        </authorList>
    </citation>
    <scope>NUCLEOTIDE SEQUENCE [LARGE SCALE GENOMIC DNA]</scope>
    <source>
        <strain evidence="2">UBA10045</strain>
    </source>
</reference>
<evidence type="ECO:0000313" key="4">
    <source>
        <dbReference type="Proteomes" id="UP000262257"/>
    </source>
</evidence>
<feature type="transmembrane region" description="Helical" evidence="1">
    <location>
        <begin position="326"/>
        <end position="344"/>
    </location>
</feature>
<evidence type="ECO:0000313" key="5">
    <source>
        <dbReference type="Proteomes" id="UP000314285"/>
    </source>
</evidence>
<organism evidence="2 4">
    <name type="scientific">Acinetobacter radioresistens</name>
    <dbReference type="NCBI Taxonomy" id="40216"/>
    <lineage>
        <taxon>Bacteria</taxon>
        <taxon>Pseudomonadati</taxon>
        <taxon>Pseudomonadota</taxon>
        <taxon>Gammaproteobacteria</taxon>
        <taxon>Moraxellales</taxon>
        <taxon>Moraxellaceae</taxon>
        <taxon>Acinetobacter</taxon>
    </lineage>
</organism>
<evidence type="ECO:0000313" key="3">
    <source>
        <dbReference type="EMBL" id="TNX92211.1"/>
    </source>
</evidence>
<reference evidence="3 5" key="2">
    <citation type="submission" date="2019-06" db="EMBL/GenBank/DDBJ databases">
        <title>Genome of Acinetobacter radioresistens APH1, a phenol degrading strain.</title>
        <authorList>
            <person name="Liu Y."/>
        </authorList>
    </citation>
    <scope>NUCLEOTIDE SEQUENCE [LARGE SCALE GENOMIC DNA]</scope>
    <source>
        <strain evidence="3 5">APH1</strain>
    </source>
</reference>
<name>A0A3D3FZG4_ACIRA</name>
<protein>
    <submittedName>
        <fullName evidence="2">Uncharacterized protein</fullName>
    </submittedName>
</protein>
<evidence type="ECO:0000313" key="2">
    <source>
        <dbReference type="EMBL" id="HCM30995.1"/>
    </source>
</evidence>
<comment type="caution">
    <text evidence="2">The sequence shown here is derived from an EMBL/GenBank/DDBJ whole genome shotgun (WGS) entry which is preliminary data.</text>
</comment>
<accession>A0A3D3FZG4</accession>
<dbReference type="EMBL" id="DPXL01000061">
    <property type="protein sequence ID" value="HCM30995.1"/>
    <property type="molecule type" value="Genomic_DNA"/>
</dbReference>
<keyword evidence="1" id="KW-1133">Transmembrane helix</keyword>
<dbReference type="Proteomes" id="UP000314285">
    <property type="component" value="Unassembled WGS sequence"/>
</dbReference>
<gene>
    <name evidence="2" type="ORF">DIC32_04745</name>
    <name evidence="3" type="ORF">FHY67_08600</name>
</gene>
<proteinExistence type="predicted"/>
<dbReference type="EMBL" id="VFBM01000005">
    <property type="protein sequence ID" value="TNX92211.1"/>
    <property type="molecule type" value="Genomic_DNA"/>
</dbReference>
<evidence type="ECO:0000256" key="1">
    <source>
        <dbReference type="SAM" id="Phobius"/>
    </source>
</evidence>